<evidence type="ECO:0000313" key="2">
    <source>
        <dbReference type="Proteomes" id="UP000317715"/>
    </source>
</evidence>
<keyword evidence="2" id="KW-1185">Reference proteome</keyword>
<evidence type="ECO:0000313" key="1">
    <source>
        <dbReference type="EMBL" id="GEB17970.1"/>
    </source>
</evidence>
<reference evidence="1 2" key="1">
    <citation type="submission" date="2019-06" db="EMBL/GenBank/DDBJ databases">
        <title>Whole genome shotgun sequence of Paenarthrobacter aurescens NBRC 12136.</title>
        <authorList>
            <person name="Hosoyama A."/>
            <person name="Uohara A."/>
            <person name="Ohji S."/>
            <person name="Ichikawa N."/>
        </authorList>
    </citation>
    <scope>NUCLEOTIDE SEQUENCE [LARGE SCALE GENOMIC DNA]</scope>
    <source>
        <strain evidence="1 2">NBRC 12136</strain>
    </source>
</reference>
<dbReference type="RefSeq" id="WP_141281902.1">
    <property type="nucleotide sequence ID" value="NZ_BAAAWK010000001.1"/>
</dbReference>
<dbReference type="Proteomes" id="UP000317715">
    <property type="component" value="Unassembled WGS sequence"/>
</dbReference>
<evidence type="ECO:0008006" key="3">
    <source>
        <dbReference type="Google" id="ProtNLM"/>
    </source>
</evidence>
<sequence>MLVHGVSWDSPSPSLRLFTPDAEFLDVALALGSALGLRVIPGVWCLGHTKVHGPGDRTHIPCPGSSPAERGKQCGACFARDDSRLMHDFHRGTSVPAGLRAYLMQPHWLYVATFANCATKVGTASAPRKWNRLAEQGAVHASYVAHAEDGRVVRVLEDMVTCELGLVQQVRSASKAAGLVEPRAAVELLALNRQHAGRVRELLGGLAMTGYAVVEEEWDRPALAERLCGAGAEGSRRHPYPATFDGGGHGLRIRSLSGAITLAGLPDATGNDVEGSFVADLGALKGRKIEFGPHTTVIPALQDSLF</sequence>
<comment type="caution">
    <text evidence="1">The sequence shown here is derived from an EMBL/GenBank/DDBJ whole genome shotgun (WGS) entry which is preliminary data.</text>
</comment>
<dbReference type="EMBL" id="BJMD01000003">
    <property type="protein sequence ID" value="GEB17970.1"/>
    <property type="molecule type" value="Genomic_DNA"/>
</dbReference>
<protein>
    <recommendedName>
        <fullName evidence="3">DUF2797 domain-containing protein</fullName>
    </recommendedName>
</protein>
<name>A0A4Y3N854_PAEAU</name>
<dbReference type="OrthoDB" id="4876946at2"/>
<organism evidence="1 2">
    <name type="scientific">Paenarthrobacter aurescens</name>
    <name type="common">Arthrobacter aurescens</name>
    <dbReference type="NCBI Taxonomy" id="43663"/>
    <lineage>
        <taxon>Bacteria</taxon>
        <taxon>Bacillati</taxon>
        <taxon>Actinomycetota</taxon>
        <taxon>Actinomycetes</taxon>
        <taxon>Micrococcales</taxon>
        <taxon>Micrococcaceae</taxon>
        <taxon>Paenarthrobacter</taxon>
    </lineage>
</organism>
<proteinExistence type="predicted"/>
<dbReference type="GeneID" id="97301847"/>
<gene>
    <name evidence="1" type="ORF">AAU01_07250</name>
</gene>
<dbReference type="AlphaFoldDB" id="A0A4Y3N854"/>
<accession>A0A4Y3N854</accession>